<feature type="compositionally biased region" description="Basic and acidic residues" evidence="1">
    <location>
        <begin position="609"/>
        <end position="626"/>
    </location>
</feature>
<dbReference type="VEuPathDB" id="FungiDB:GMDG_00018"/>
<protein>
    <recommendedName>
        <fullName evidence="3">F-box domain-containing protein</fullName>
    </recommendedName>
</protein>
<evidence type="ECO:0000313" key="2">
    <source>
        <dbReference type="EMBL" id="OAF62467.1"/>
    </source>
</evidence>
<dbReference type="InterPro" id="IPR032675">
    <property type="entry name" value="LRR_dom_sf"/>
</dbReference>
<sequence>MGISRPDVASSFLLRHGSLSHIYPALCYPDINSSSKTLISRKSKGYTSASPEPISTQANMSLPSYKDAVTPLDPLDFVATYLSTHDLLTCSLVNKSFNSVFAKYLWEDPLRIIGNGAKRIPFHLEKYRLLSRSIAATRESTKHLVQTIDYRQQWIPKMYALPKHVSQRALTMDAGYWNSQRIVYKLLSDLPAHFPRARFLFLDDIEFPPSPSSPPPETCHPLLLSLRDCQNIATILSPDDAAEFLSEVIYLDISHTALRDSYGHPTYPLSHLMLPFLRTLKLQHVSLLDSDLRALLAASPHQLQLASLDVRDNKLTDGIIPDLEQHLVWRLDASSPPPRPPNYGATEQQNRYLESPPAYSERPRAEDEQQETFIRDAPHPPPDDPESFMERAREHADMGDIMPYAGLTALYLSGNAFTSDAFLRLVKASDRLQVLDLDVPFKETRYSASLPPPPTADGQPADEHEHTHPVETATHHLSLSLSPRLSTLRVHHALVTHPISSYMADTNPHLTSLTLTCIPPLSSPSLLSSLKTFLLAAATQERAISLARAGGGEGGRRGVKVRPGLRVLRLELGGEGVESVSGDRDADAFAAAGARDFSFFDDPGAEDGGGGKKDGKGEGGKEERVDVRAELRRWREGEGGGERRWGGRLEVVVRGGEGE</sequence>
<accession>A0A177AK69</accession>
<reference evidence="2" key="1">
    <citation type="submission" date="2016-03" db="EMBL/GenBank/DDBJ databases">
        <title>Updated assembly of Pseudogymnoascus destructans, the fungus causing white-nose syndrome of bats.</title>
        <authorList>
            <person name="Palmer J.M."/>
            <person name="Drees K.P."/>
            <person name="Foster J.T."/>
            <person name="Lindner D.L."/>
        </authorList>
    </citation>
    <scope>NUCLEOTIDE SEQUENCE [LARGE SCALE GENOMIC DNA]</scope>
    <source>
        <strain evidence="2">20631-21</strain>
    </source>
</reference>
<evidence type="ECO:0008006" key="3">
    <source>
        <dbReference type="Google" id="ProtNLM"/>
    </source>
</evidence>
<dbReference type="eggNOG" id="ENOG502S6PB">
    <property type="taxonomic scope" value="Eukaryota"/>
</dbReference>
<dbReference type="GeneID" id="36283956"/>
<dbReference type="RefSeq" id="XP_024327739.1">
    <property type="nucleotide sequence ID" value="XM_024464550.1"/>
</dbReference>
<evidence type="ECO:0000256" key="1">
    <source>
        <dbReference type="SAM" id="MobiDB-lite"/>
    </source>
</evidence>
<dbReference type="AlphaFoldDB" id="A0A177AK69"/>
<dbReference type="OrthoDB" id="5213490at2759"/>
<dbReference type="Proteomes" id="UP000077154">
    <property type="component" value="Unassembled WGS sequence"/>
</dbReference>
<feature type="compositionally biased region" description="Basic and acidic residues" evidence="1">
    <location>
        <begin position="361"/>
        <end position="387"/>
    </location>
</feature>
<feature type="region of interest" description="Disordered" evidence="1">
    <location>
        <begin position="600"/>
        <end position="626"/>
    </location>
</feature>
<dbReference type="SUPFAM" id="SSF52047">
    <property type="entry name" value="RNI-like"/>
    <property type="match status" value="1"/>
</dbReference>
<dbReference type="EMBL" id="KV441387">
    <property type="protein sequence ID" value="OAF62467.1"/>
    <property type="molecule type" value="Genomic_DNA"/>
</dbReference>
<dbReference type="Gene3D" id="3.80.10.10">
    <property type="entry name" value="Ribonuclease Inhibitor"/>
    <property type="match status" value="1"/>
</dbReference>
<feature type="region of interest" description="Disordered" evidence="1">
    <location>
        <begin position="332"/>
        <end position="387"/>
    </location>
</feature>
<gene>
    <name evidence="2" type="ORF">VC83_00863</name>
</gene>
<proteinExistence type="predicted"/>
<name>A0A177AK69_9PEZI</name>
<organism evidence="2">
    <name type="scientific">Pseudogymnoascus destructans</name>
    <dbReference type="NCBI Taxonomy" id="655981"/>
    <lineage>
        <taxon>Eukaryota</taxon>
        <taxon>Fungi</taxon>
        <taxon>Dikarya</taxon>
        <taxon>Ascomycota</taxon>
        <taxon>Pezizomycotina</taxon>
        <taxon>Leotiomycetes</taxon>
        <taxon>Thelebolales</taxon>
        <taxon>Thelebolaceae</taxon>
        <taxon>Pseudogymnoascus</taxon>
    </lineage>
</organism>
<feature type="region of interest" description="Disordered" evidence="1">
    <location>
        <begin position="445"/>
        <end position="467"/>
    </location>
</feature>